<proteinExistence type="predicted"/>
<protein>
    <submittedName>
        <fullName evidence="1">Uncharacterized protein</fullName>
    </submittedName>
</protein>
<accession>A0AAE0ZX39</accession>
<reference evidence="1" key="1">
    <citation type="journal article" date="2023" name="G3 (Bethesda)">
        <title>A reference genome for the long-term kleptoplast-retaining sea slug Elysia crispata morphotype clarki.</title>
        <authorList>
            <person name="Eastman K.E."/>
            <person name="Pendleton A.L."/>
            <person name="Shaikh M.A."/>
            <person name="Suttiyut T."/>
            <person name="Ogas R."/>
            <person name="Tomko P."/>
            <person name="Gavelis G."/>
            <person name="Widhalm J.R."/>
            <person name="Wisecaver J.H."/>
        </authorList>
    </citation>
    <scope>NUCLEOTIDE SEQUENCE</scope>
    <source>
        <strain evidence="1">ECLA1</strain>
    </source>
</reference>
<gene>
    <name evidence="1" type="ORF">RRG08_065425</name>
</gene>
<name>A0AAE0ZX39_9GAST</name>
<evidence type="ECO:0000313" key="1">
    <source>
        <dbReference type="EMBL" id="KAK3776917.1"/>
    </source>
</evidence>
<keyword evidence="2" id="KW-1185">Reference proteome</keyword>
<sequence>MSSRAVTWISHFYEAISKPLTLSRKWYKTSRFDTLVDLSDVMDRQKPTFDRDEMTGVADVRAASYGIGEDFSR</sequence>
<evidence type="ECO:0000313" key="2">
    <source>
        <dbReference type="Proteomes" id="UP001283361"/>
    </source>
</evidence>
<dbReference type="AlphaFoldDB" id="A0AAE0ZX39"/>
<dbReference type="EMBL" id="JAWDGP010003170">
    <property type="protein sequence ID" value="KAK3776917.1"/>
    <property type="molecule type" value="Genomic_DNA"/>
</dbReference>
<comment type="caution">
    <text evidence="1">The sequence shown here is derived from an EMBL/GenBank/DDBJ whole genome shotgun (WGS) entry which is preliminary data.</text>
</comment>
<organism evidence="1 2">
    <name type="scientific">Elysia crispata</name>
    <name type="common">lettuce slug</name>
    <dbReference type="NCBI Taxonomy" id="231223"/>
    <lineage>
        <taxon>Eukaryota</taxon>
        <taxon>Metazoa</taxon>
        <taxon>Spiralia</taxon>
        <taxon>Lophotrochozoa</taxon>
        <taxon>Mollusca</taxon>
        <taxon>Gastropoda</taxon>
        <taxon>Heterobranchia</taxon>
        <taxon>Euthyneura</taxon>
        <taxon>Panpulmonata</taxon>
        <taxon>Sacoglossa</taxon>
        <taxon>Placobranchoidea</taxon>
        <taxon>Plakobranchidae</taxon>
        <taxon>Elysia</taxon>
    </lineage>
</organism>
<dbReference type="Proteomes" id="UP001283361">
    <property type="component" value="Unassembled WGS sequence"/>
</dbReference>